<protein>
    <submittedName>
        <fullName evidence="1">Uncharacterized protein</fullName>
    </submittedName>
</protein>
<organism evidence="1 2">
    <name type="scientific">Candidozyma auris</name>
    <name type="common">Yeast</name>
    <name type="synonym">Candida auris</name>
    <dbReference type="NCBI Taxonomy" id="498019"/>
    <lineage>
        <taxon>Eukaryota</taxon>
        <taxon>Fungi</taxon>
        <taxon>Dikarya</taxon>
        <taxon>Ascomycota</taxon>
        <taxon>Saccharomycotina</taxon>
        <taxon>Pichiomycetes</taxon>
        <taxon>Metschnikowiaceae</taxon>
        <taxon>Candidozyma</taxon>
    </lineage>
</organism>
<gene>
    <name evidence="1" type="ORF">QG37_07834</name>
</gene>
<evidence type="ECO:0000313" key="2">
    <source>
        <dbReference type="Proteomes" id="UP000037122"/>
    </source>
</evidence>
<dbReference type="EMBL" id="LGST01000064">
    <property type="protein sequence ID" value="KND95880.1"/>
    <property type="molecule type" value="Genomic_DNA"/>
</dbReference>
<dbReference type="Proteomes" id="UP000037122">
    <property type="component" value="Unassembled WGS sequence"/>
</dbReference>
<evidence type="ECO:0000313" key="1">
    <source>
        <dbReference type="EMBL" id="KND95880.1"/>
    </source>
</evidence>
<dbReference type="VEuPathDB" id="FungiDB:QG37_07834"/>
<proteinExistence type="predicted"/>
<dbReference type="AlphaFoldDB" id="A0A0L0NQC9"/>
<reference evidence="2" key="1">
    <citation type="journal article" date="2015" name="BMC Genomics">
        <title>Draft genome of a commonly misdiagnosed multidrug resistant pathogen Candida auris.</title>
        <authorList>
            <person name="Chatterjee S."/>
            <person name="Alampalli S.V."/>
            <person name="Nageshan R.K."/>
            <person name="Chettiar S.T."/>
            <person name="Joshi S."/>
            <person name="Tatu U.S."/>
        </authorList>
    </citation>
    <scope>NUCLEOTIDE SEQUENCE [LARGE SCALE GENOMIC DNA]</scope>
    <source>
        <strain evidence="2">6684</strain>
    </source>
</reference>
<accession>A0A0L0NQC9</accession>
<sequence length="69" mass="7914">MIYNSNECAFPKKTKGHIELRPQNWEYEGTTGTTKKKANDSFRSSASIIAFTPEARADHTEKSIWRSCF</sequence>
<comment type="caution">
    <text evidence="1">The sequence shown here is derived from an EMBL/GenBank/DDBJ whole genome shotgun (WGS) entry which is preliminary data.</text>
</comment>
<name>A0A0L0NQC9_CANAR</name>